<feature type="region of interest" description="Disordered" evidence="1">
    <location>
        <begin position="206"/>
        <end position="516"/>
    </location>
</feature>
<keyword evidence="2" id="KW-0675">Receptor</keyword>
<proteinExistence type="predicted"/>
<evidence type="ECO:0000313" key="3">
    <source>
        <dbReference type="Proteomes" id="UP000662637"/>
    </source>
</evidence>
<feature type="region of interest" description="Disordered" evidence="1">
    <location>
        <begin position="1"/>
        <end position="82"/>
    </location>
</feature>
<organism evidence="2 3">
    <name type="scientific">Marmota monax</name>
    <name type="common">Woodchuck</name>
    <dbReference type="NCBI Taxonomy" id="9995"/>
    <lineage>
        <taxon>Eukaryota</taxon>
        <taxon>Metazoa</taxon>
        <taxon>Chordata</taxon>
        <taxon>Craniata</taxon>
        <taxon>Vertebrata</taxon>
        <taxon>Euteleostomi</taxon>
        <taxon>Mammalia</taxon>
        <taxon>Eutheria</taxon>
        <taxon>Euarchontoglires</taxon>
        <taxon>Glires</taxon>
        <taxon>Rodentia</taxon>
        <taxon>Sciuromorpha</taxon>
        <taxon>Sciuridae</taxon>
        <taxon>Xerinae</taxon>
        <taxon>Marmotini</taxon>
        <taxon>Marmota</taxon>
    </lineage>
</organism>
<feature type="compositionally biased region" description="Low complexity" evidence="1">
    <location>
        <begin position="278"/>
        <end position="299"/>
    </location>
</feature>
<name>A0A834QCE2_MARMO</name>
<feature type="compositionally biased region" description="Polar residues" evidence="1">
    <location>
        <begin position="485"/>
        <end position="499"/>
    </location>
</feature>
<feature type="compositionally biased region" description="Low complexity" evidence="1">
    <location>
        <begin position="207"/>
        <end position="221"/>
    </location>
</feature>
<feature type="compositionally biased region" description="Low complexity" evidence="1">
    <location>
        <begin position="505"/>
        <end position="516"/>
    </location>
</feature>
<dbReference type="EMBL" id="WJEC01003117">
    <property type="protein sequence ID" value="KAF7475472.1"/>
    <property type="molecule type" value="Genomic_DNA"/>
</dbReference>
<feature type="compositionally biased region" description="Polar residues" evidence="1">
    <location>
        <begin position="338"/>
        <end position="362"/>
    </location>
</feature>
<feature type="compositionally biased region" description="Polar residues" evidence="1">
    <location>
        <begin position="370"/>
        <end position="430"/>
    </location>
</feature>
<feature type="compositionally biased region" description="Low complexity" evidence="1">
    <location>
        <begin position="322"/>
        <end position="331"/>
    </location>
</feature>
<sequence>MRRGRGGRPLLLCPPCPPIGRSGGTGAEPGTGEETSSLGAEPGSPSGGKAARARRGRCVGQQASSSSSCQPRARRCHGRPAPALRALSGTEELCHRSARSARSQDRCREAVSGRGSRHSAKLVSSVRLRGISTVQPDRICIPRICFSQSHREPKQRRRYRVAHLLGGVRCVRADGVFQRPTPVLVPFLLRGQVRLPVVLHDAGALERGSSPVSSRGASSVPKTPRGRGQRREPTQRPSPGRGRRNSQGRQGKPEPAAEGQVKPPSSSGTDQSSRKGRTPGTQLPTPGTQLPTPGTQHPTAGTQHPTAGTQHPTSGTQHPTAGTYYSTSGTYHPIAGTQHPTSGTYHPTSGAQHPTEPSTDSQAEPRAGHSSPTRPTGSPLSAASTESHSLNTPSSMSQGQAVSGSTSGSQVARKTQIQPQPHTGFSNSAPVPSPQAPGSSGTGRGPSTTSNQDPSLGQSPSSTTTPSQPPSKLPSGPRNPASKGSFRQQKEAATSTSGPRSPVPSHSESSLECSSESTTEITYSWPHCRHQLPCRRPCWLLKHLAY</sequence>
<evidence type="ECO:0000313" key="2">
    <source>
        <dbReference type="EMBL" id="KAF7475472.1"/>
    </source>
</evidence>
<evidence type="ECO:0000256" key="1">
    <source>
        <dbReference type="SAM" id="MobiDB-lite"/>
    </source>
</evidence>
<feature type="compositionally biased region" description="Low complexity" evidence="1">
    <location>
        <begin position="445"/>
        <end position="466"/>
    </location>
</feature>
<protein>
    <submittedName>
        <fullName evidence="2">Receptor expression-enhancing protein 6</fullName>
    </submittedName>
</protein>
<feature type="compositionally biased region" description="Polar residues" evidence="1">
    <location>
        <begin position="300"/>
        <end position="320"/>
    </location>
</feature>
<dbReference type="Proteomes" id="UP000662637">
    <property type="component" value="Unassembled WGS sequence"/>
</dbReference>
<dbReference type="AlphaFoldDB" id="A0A834QCE2"/>
<reference evidence="2" key="1">
    <citation type="submission" date="2020-08" db="EMBL/GenBank/DDBJ databases">
        <authorList>
            <person name="Shumante A."/>
            <person name="Zimin A.V."/>
            <person name="Puiu D."/>
            <person name="Salzberg S.L."/>
        </authorList>
    </citation>
    <scope>NUCLEOTIDE SEQUENCE</scope>
    <source>
        <strain evidence="2">WC2-LM</strain>
        <tissue evidence="2">Liver</tissue>
    </source>
</reference>
<comment type="caution">
    <text evidence="2">The sequence shown here is derived from an EMBL/GenBank/DDBJ whole genome shotgun (WGS) entry which is preliminary data.</text>
</comment>
<gene>
    <name evidence="2" type="ORF">GHT09_013748</name>
</gene>
<accession>A0A834QCE2</accession>